<feature type="binding site" evidence="11">
    <location>
        <position position="81"/>
    </location>
    <ligand>
        <name>Na(+)</name>
        <dbReference type="ChEBI" id="CHEBI:29101"/>
        <note>structural</note>
    </ligand>
</feature>
<evidence type="ECO:0000256" key="1">
    <source>
        <dbReference type="ARBA" id="ARBA00004651"/>
    </source>
</evidence>
<comment type="function">
    <text evidence="11">Fluoride-specific ion channel. Important for reducing fluoride concentration in the cell, thus reducing its toxicity.</text>
</comment>
<dbReference type="Pfam" id="PF02537">
    <property type="entry name" value="CRCB"/>
    <property type="match status" value="1"/>
</dbReference>
<dbReference type="OrthoDB" id="9815830at2"/>
<keyword evidence="11" id="KW-0813">Transport</keyword>
<dbReference type="GO" id="GO:0005886">
    <property type="term" value="C:plasma membrane"/>
    <property type="evidence" value="ECO:0007669"/>
    <property type="project" value="UniProtKB-SubCell"/>
</dbReference>
<evidence type="ECO:0000256" key="9">
    <source>
        <dbReference type="ARBA" id="ARBA00035120"/>
    </source>
</evidence>
<name>A0A5C6C226_9BACT</name>
<evidence type="ECO:0000313" key="12">
    <source>
        <dbReference type="EMBL" id="TWU17566.1"/>
    </source>
</evidence>
<accession>A0A5C6C226</accession>
<evidence type="ECO:0000256" key="5">
    <source>
        <dbReference type="ARBA" id="ARBA00022989"/>
    </source>
</evidence>
<comment type="similarity">
    <text evidence="9 11">Belongs to the fluoride channel Fluc/FEX (TC 1.A.43) family.</text>
</comment>
<evidence type="ECO:0000256" key="7">
    <source>
        <dbReference type="ARBA" id="ARBA00023136"/>
    </source>
</evidence>
<keyword evidence="13" id="KW-1185">Reference proteome</keyword>
<keyword evidence="8 11" id="KW-0407">Ion channel</keyword>
<evidence type="ECO:0000256" key="2">
    <source>
        <dbReference type="ARBA" id="ARBA00022475"/>
    </source>
</evidence>
<gene>
    <name evidence="11 12" type="primary">crcB</name>
    <name evidence="11" type="synonym">fluC</name>
    <name evidence="12" type="ORF">Pla52o_51220</name>
</gene>
<dbReference type="EMBL" id="SJPT01000011">
    <property type="protein sequence ID" value="TWU17566.1"/>
    <property type="molecule type" value="Genomic_DNA"/>
</dbReference>
<organism evidence="12 13">
    <name type="scientific">Novipirellula galeiformis</name>
    <dbReference type="NCBI Taxonomy" id="2528004"/>
    <lineage>
        <taxon>Bacteria</taxon>
        <taxon>Pseudomonadati</taxon>
        <taxon>Planctomycetota</taxon>
        <taxon>Planctomycetia</taxon>
        <taxon>Pirellulales</taxon>
        <taxon>Pirellulaceae</taxon>
        <taxon>Novipirellula</taxon>
    </lineage>
</organism>
<keyword evidence="11" id="KW-0479">Metal-binding</keyword>
<dbReference type="InterPro" id="IPR003691">
    <property type="entry name" value="FluC"/>
</dbReference>
<keyword evidence="4 11" id="KW-0812">Transmembrane</keyword>
<evidence type="ECO:0000256" key="4">
    <source>
        <dbReference type="ARBA" id="ARBA00022692"/>
    </source>
</evidence>
<dbReference type="GO" id="GO:0046872">
    <property type="term" value="F:metal ion binding"/>
    <property type="evidence" value="ECO:0007669"/>
    <property type="project" value="UniProtKB-KW"/>
</dbReference>
<dbReference type="GO" id="GO:0062054">
    <property type="term" value="F:fluoride channel activity"/>
    <property type="evidence" value="ECO:0007669"/>
    <property type="project" value="UniProtKB-UniRule"/>
</dbReference>
<dbReference type="Proteomes" id="UP000316304">
    <property type="component" value="Unassembled WGS sequence"/>
</dbReference>
<keyword evidence="3" id="KW-0997">Cell inner membrane</keyword>
<keyword evidence="6 11" id="KW-0406">Ion transport</keyword>
<proteinExistence type="inferred from homology"/>
<dbReference type="GO" id="GO:0140114">
    <property type="term" value="P:cellular detoxification of fluoride"/>
    <property type="evidence" value="ECO:0007669"/>
    <property type="project" value="UniProtKB-UniRule"/>
</dbReference>
<dbReference type="RefSeq" id="WP_146597052.1">
    <property type="nucleotide sequence ID" value="NZ_SJPT01000011.1"/>
</dbReference>
<comment type="activity regulation">
    <text evidence="11">Na(+) is not transported, but it plays an essential structural role and its presence is essential for fluoride channel function.</text>
</comment>
<dbReference type="PANTHER" id="PTHR28259:SF1">
    <property type="entry name" value="FLUORIDE EXPORT PROTEIN 1-RELATED"/>
    <property type="match status" value="1"/>
</dbReference>
<sequence length="129" mass="13249">MSSWLNLAVVAAGGAVGSIARYGITLGMMSIPGGSSMLGTTTANVVGCAAIGALAEYSLLSETFSPRIVLGLRVGFLGALTTFSTFAAESMLLAGEQRWPVAVFYVAANLFLGWGALWLAATLVKGWLA</sequence>
<feature type="transmembrane region" description="Helical" evidence="11">
    <location>
        <begin position="99"/>
        <end position="121"/>
    </location>
</feature>
<keyword evidence="7 11" id="KW-0472">Membrane</keyword>
<comment type="subcellular location">
    <subcellularLocation>
        <location evidence="1 11">Cell membrane</location>
        <topology evidence="1 11">Multi-pass membrane protein</topology>
    </subcellularLocation>
</comment>
<feature type="transmembrane region" description="Helical" evidence="11">
    <location>
        <begin position="6"/>
        <end position="24"/>
    </location>
</feature>
<comment type="catalytic activity">
    <reaction evidence="10">
        <text>fluoride(in) = fluoride(out)</text>
        <dbReference type="Rhea" id="RHEA:76159"/>
        <dbReference type="ChEBI" id="CHEBI:17051"/>
    </reaction>
    <physiologicalReaction direction="left-to-right" evidence="10">
        <dbReference type="Rhea" id="RHEA:76160"/>
    </physiologicalReaction>
</comment>
<evidence type="ECO:0000256" key="3">
    <source>
        <dbReference type="ARBA" id="ARBA00022519"/>
    </source>
</evidence>
<keyword evidence="11" id="KW-0915">Sodium</keyword>
<evidence type="ECO:0000256" key="6">
    <source>
        <dbReference type="ARBA" id="ARBA00023065"/>
    </source>
</evidence>
<feature type="binding site" evidence="11">
    <location>
        <position position="78"/>
    </location>
    <ligand>
        <name>Na(+)</name>
        <dbReference type="ChEBI" id="CHEBI:29101"/>
        <note>structural</note>
    </ligand>
</feature>
<evidence type="ECO:0000256" key="8">
    <source>
        <dbReference type="ARBA" id="ARBA00023303"/>
    </source>
</evidence>
<keyword evidence="2 11" id="KW-1003">Cell membrane</keyword>
<feature type="transmembrane region" description="Helical" evidence="11">
    <location>
        <begin position="36"/>
        <end position="55"/>
    </location>
</feature>
<evidence type="ECO:0000256" key="10">
    <source>
        <dbReference type="ARBA" id="ARBA00035585"/>
    </source>
</evidence>
<feature type="transmembrane region" description="Helical" evidence="11">
    <location>
        <begin position="67"/>
        <end position="87"/>
    </location>
</feature>
<keyword evidence="5 11" id="KW-1133">Transmembrane helix</keyword>
<evidence type="ECO:0000256" key="11">
    <source>
        <dbReference type="HAMAP-Rule" id="MF_00454"/>
    </source>
</evidence>
<dbReference type="AlphaFoldDB" id="A0A5C6C226"/>
<comment type="caution">
    <text evidence="12">The sequence shown here is derived from an EMBL/GenBank/DDBJ whole genome shotgun (WGS) entry which is preliminary data.</text>
</comment>
<reference evidence="12 13" key="1">
    <citation type="submission" date="2019-02" db="EMBL/GenBank/DDBJ databases">
        <title>Deep-cultivation of Planctomycetes and their phenomic and genomic characterization uncovers novel biology.</title>
        <authorList>
            <person name="Wiegand S."/>
            <person name="Jogler M."/>
            <person name="Boedeker C."/>
            <person name="Pinto D."/>
            <person name="Vollmers J."/>
            <person name="Rivas-Marin E."/>
            <person name="Kohn T."/>
            <person name="Peeters S.H."/>
            <person name="Heuer A."/>
            <person name="Rast P."/>
            <person name="Oberbeckmann S."/>
            <person name="Bunk B."/>
            <person name="Jeske O."/>
            <person name="Meyerdierks A."/>
            <person name="Storesund J.E."/>
            <person name="Kallscheuer N."/>
            <person name="Luecker S."/>
            <person name="Lage O.M."/>
            <person name="Pohl T."/>
            <person name="Merkel B.J."/>
            <person name="Hornburger P."/>
            <person name="Mueller R.-W."/>
            <person name="Bruemmer F."/>
            <person name="Labrenz M."/>
            <person name="Spormann A.M."/>
            <person name="Op Den Camp H."/>
            <person name="Overmann J."/>
            <person name="Amann R."/>
            <person name="Jetten M.S.M."/>
            <person name="Mascher T."/>
            <person name="Medema M.H."/>
            <person name="Devos D.P."/>
            <person name="Kaster A.-K."/>
            <person name="Ovreas L."/>
            <person name="Rohde M."/>
            <person name="Galperin M.Y."/>
            <person name="Jogler C."/>
        </authorList>
    </citation>
    <scope>NUCLEOTIDE SEQUENCE [LARGE SCALE GENOMIC DNA]</scope>
    <source>
        <strain evidence="12 13">Pla52o</strain>
    </source>
</reference>
<dbReference type="HAMAP" id="MF_00454">
    <property type="entry name" value="FluC"/>
    <property type="match status" value="1"/>
</dbReference>
<dbReference type="PANTHER" id="PTHR28259">
    <property type="entry name" value="FLUORIDE EXPORT PROTEIN 1-RELATED"/>
    <property type="match status" value="1"/>
</dbReference>
<protein>
    <recommendedName>
        <fullName evidence="11">Fluoride-specific ion channel FluC</fullName>
    </recommendedName>
</protein>
<evidence type="ECO:0000313" key="13">
    <source>
        <dbReference type="Proteomes" id="UP000316304"/>
    </source>
</evidence>